<proteinExistence type="predicted"/>
<dbReference type="AlphaFoldDB" id="A0A2T0X3Z9"/>
<keyword evidence="1" id="KW-0812">Transmembrane</keyword>
<dbReference type="EMBL" id="PVTT01000002">
    <property type="protein sequence ID" value="PRY93660.1"/>
    <property type="molecule type" value="Genomic_DNA"/>
</dbReference>
<organism evidence="2 3">
    <name type="scientific">Hasllibacter halocynthiae</name>
    <dbReference type="NCBI Taxonomy" id="595589"/>
    <lineage>
        <taxon>Bacteria</taxon>
        <taxon>Pseudomonadati</taxon>
        <taxon>Pseudomonadota</taxon>
        <taxon>Alphaproteobacteria</taxon>
        <taxon>Rhodobacterales</taxon>
        <taxon>Roseobacteraceae</taxon>
        <taxon>Hasllibacter</taxon>
    </lineage>
</organism>
<keyword evidence="1" id="KW-0472">Membrane</keyword>
<dbReference type="Proteomes" id="UP000238801">
    <property type="component" value="Unassembled WGS sequence"/>
</dbReference>
<keyword evidence="1" id="KW-1133">Transmembrane helix</keyword>
<evidence type="ECO:0000313" key="3">
    <source>
        <dbReference type="Proteomes" id="UP000238801"/>
    </source>
</evidence>
<evidence type="ECO:0000313" key="2">
    <source>
        <dbReference type="EMBL" id="PRY93660.1"/>
    </source>
</evidence>
<evidence type="ECO:0000256" key="1">
    <source>
        <dbReference type="SAM" id="Phobius"/>
    </source>
</evidence>
<keyword evidence="3" id="KW-1185">Reference proteome</keyword>
<sequence>MGRNARRFGALAQLRTRGRVAFAFLLVGVVAAHVALWLSDMPDDAKWRLTVLNAAGWTVVLGPVWLVGRWLAAVEKRNAERERGEP</sequence>
<dbReference type="RefSeq" id="WP_245883823.1">
    <property type="nucleotide sequence ID" value="NZ_PVTT01000002.1"/>
</dbReference>
<accession>A0A2T0X3Z9</accession>
<feature type="transmembrane region" description="Helical" evidence="1">
    <location>
        <begin position="51"/>
        <end position="72"/>
    </location>
</feature>
<protein>
    <recommendedName>
        <fullName evidence="4">2TM domain-containing protein</fullName>
    </recommendedName>
</protein>
<reference evidence="2 3" key="1">
    <citation type="submission" date="2018-03" db="EMBL/GenBank/DDBJ databases">
        <title>Genomic Encyclopedia of Archaeal and Bacterial Type Strains, Phase II (KMG-II): from individual species to whole genera.</title>
        <authorList>
            <person name="Goeker M."/>
        </authorList>
    </citation>
    <scope>NUCLEOTIDE SEQUENCE [LARGE SCALE GENOMIC DNA]</scope>
    <source>
        <strain evidence="2 3">DSM 29318</strain>
    </source>
</reference>
<feature type="transmembrane region" description="Helical" evidence="1">
    <location>
        <begin position="20"/>
        <end position="39"/>
    </location>
</feature>
<name>A0A2T0X3Z9_9RHOB</name>
<gene>
    <name evidence="2" type="ORF">BCF33_2541</name>
</gene>
<comment type="caution">
    <text evidence="2">The sequence shown here is derived from an EMBL/GenBank/DDBJ whole genome shotgun (WGS) entry which is preliminary data.</text>
</comment>
<evidence type="ECO:0008006" key="4">
    <source>
        <dbReference type="Google" id="ProtNLM"/>
    </source>
</evidence>